<evidence type="ECO:0000313" key="3">
    <source>
        <dbReference type="Proteomes" id="UP000240987"/>
    </source>
</evidence>
<evidence type="ECO:0000256" key="1">
    <source>
        <dbReference type="SAM" id="MobiDB-lite"/>
    </source>
</evidence>
<feature type="compositionally biased region" description="Basic and acidic residues" evidence="1">
    <location>
        <begin position="560"/>
        <end position="587"/>
    </location>
</feature>
<dbReference type="InterPro" id="IPR036397">
    <property type="entry name" value="RNaseH_sf"/>
</dbReference>
<keyword evidence="3" id="KW-1185">Reference proteome</keyword>
<comment type="caution">
    <text evidence="2">The sequence shown here is derived from an EMBL/GenBank/DDBJ whole genome shotgun (WGS) entry which is preliminary data.</text>
</comment>
<gene>
    <name evidence="2" type="ORF">C9J12_27670</name>
</gene>
<evidence type="ECO:0000313" key="2">
    <source>
        <dbReference type="EMBL" id="PSU44037.1"/>
    </source>
</evidence>
<dbReference type="AlphaFoldDB" id="A0A2T3J6P7"/>
<reference evidence="2 3" key="1">
    <citation type="submission" date="2018-01" db="EMBL/GenBank/DDBJ databases">
        <title>Whole genome sequencing of Histamine producing bacteria.</title>
        <authorList>
            <person name="Butler K."/>
        </authorList>
    </citation>
    <scope>NUCLEOTIDE SEQUENCE [LARGE SCALE GENOMIC DNA]</scope>
    <source>
        <strain evidence="2 3">JCM 12947</strain>
    </source>
</reference>
<dbReference type="OrthoDB" id="501284at2"/>
<proteinExistence type="predicted"/>
<dbReference type="GO" id="GO:0003676">
    <property type="term" value="F:nucleic acid binding"/>
    <property type="evidence" value="ECO:0007669"/>
    <property type="project" value="InterPro"/>
</dbReference>
<dbReference type="EMBL" id="PYMJ01000053">
    <property type="protein sequence ID" value="PSU44037.1"/>
    <property type="molecule type" value="Genomic_DNA"/>
</dbReference>
<feature type="region of interest" description="Disordered" evidence="1">
    <location>
        <begin position="560"/>
        <end position="643"/>
    </location>
</feature>
<protein>
    <recommendedName>
        <fullName evidence="4">Integrase catalytic domain-containing protein</fullName>
    </recommendedName>
</protein>
<dbReference type="Gene3D" id="3.30.420.10">
    <property type="entry name" value="Ribonuclease H-like superfamily/Ribonuclease H"/>
    <property type="match status" value="1"/>
</dbReference>
<dbReference type="Proteomes" id="UP000240987">
    <property type="component" value="Unassembled WGS sequence"/>
</dbReference>
<name>A0A2T3J6P7_9GAMM</name>
<organism evidence="2 3">
    <name type="scientific">Photobacterium frigidiphilum</name>
    <dbReference type="NCBI Taxonomy" id="264736"/>
    <lineage>
        <taxon>Bacteria</taxon>
        <taxon>Pseudomonadati</taxon>
        <taxon>Pseudomonadota</taxon>
        <taxon>Gammaproteobacteria</taxon>
        <taxon>Vibrionales</taxon>
        <taxon>Vibrionaceae</taxon>
        <taxon>Photobacterium</taxon>
    </lineage>
</organism>
<dbReference type="RefSeq" id="WP_107246193.1">
    <property type="nucleotide sequence ID" value="NZ_PYMJ01000053.1"/>
</dbReference>
<accession>A0A2T3J6P7</accession>
<sequence>MLKVTDLKPGDTVKYNKKNYNLELAKGQHLIFTHNDQSEEPLILTIQKTDHAIRSLNLTMASSFEQMTRAPLGNIKGRERATTMMKYLDIFKGKKNVTNEMLQAAAKKLALPPIGKTCFYSNKVKARKYGMVIDAFLPRHHLKGCKVPRYSVQLEEQAEWFIRKYYLIRDKKTFNSFYRTFIGFCSAELTLARNNIPSKSWLKRQLDKLPQTEVILKTKGSVALKQFLRKYNKKFDIDEILSLVEFDFFSPKVLFRSKDGKEVISRIYFCIAIDAYSKAPLAVFTLEERGESADCFKAALKQAITEPLFSTRTGTLLELTGLMSTLVVDAGSAFSKEHLIHCIVDALSITYKTTEVAAPYRKPYIENLVNQIKVQFEPLLPGHYGDIRKDCDDKLTRATLTVEEYREELVNWLVDVYVNERQLGDTKSPLELWQESYERVGTFIPDDFDSRFALADELNDGRADYRKGICKHGVYYRNDELSELVGVGRTITLEYYVDPMDVSAIHVVHPKEKYLIKVEAVRPPIEQGTSLEELKAMLQFKKPERSTESCETEYSIMSDSYDKAKSVRSENPKKTRKQDTSTIKAEELTPSYLNQVVRSSHESFDDEQIPLSASGEEIEETEGNETKSTPKTTMRALKRRTKP</sequence>
<evidence type="ECO:0008006" key="4">
    <source>
        <dbReference type="Google" id="ProtNLM"/>
    </source>
</evidence>